<proteinExistence type="predicted"/>
<evidence type="ECO:0000313" key="1">
    <source>
        <dbReference type="EMBL" id="EEY59301.1"/>
    </source>
</evidence>
<gene>
    <name evidence="1" type="ORF">PITG_21361</name>
</gene>
<dbReference type="GeneID" id="9466835"/>
<dbReference type="OrthoDB" id="2976553at2759"/>
<organism evidence="1 2">
    <name type="scientific">Phytophthora infestans (strain T30-4)</name>
    <name type="common">Potato late blight agent</name>
    <dbReference type="NCBI Taxonomy" id="403677"/>
    <lineage>
        <taxon>Eukaryota</taxon>
        <taxon>Sar</taxon>
        <taxon>Stramenopiles</taxon>
        <taxon>Oomycota</taxon>
        <taxon>Peronosporomycetes</taxon>
        <taxon>Peronosporales</taxon>
        <taxon>Peronosporaceae</taxon>
        <taxon>Phytophthora</taxon>
    </lineage>
</organism>
<evidence type="ECO:0000313" key="2">
    <source>
        <dbReference type="Proteomes" id="UP000006643"/>
    </source>
</evidence>
<dbReference type="InParanoid" id="D0P3B3"/>
<keyword evidence="2" id="KW-1185">Reference proteome</keyword>
<dbReference type="HOGENOM" id="CLU_1149130_0_0_1"/>
<dbReference type="VEuPathDB" id="FungiDB:PITG_21361"/>
<dbReference type="RefSeq" id="XP_002895210.1">
    <property type="nucleotide sequence ID" value="XM_002895164.1"/>
</dbReference>
<dbReference type="SUPFAM" id="SSF56349">
    <property type="entry name" value="DNA breaking-rejoining enzymes"/>
    <property type="match status" value="1"/>
</dbReference>
<dbReference type="AlphaFoldDB" id="D0P3B3"/>
<dbReference type="KEGG" id="pif:PITG_21361"/>
<accession>D0P3B3</accession>
<name>D0P3B3_PHYIT</name>
<dbReference type="Proteomes" id="UP000006643">
    <property type="component" value="Unassembled WGS sequence"/>
</dbReference>
<protein>
    <submittedName>
        <fullName evidence="1">Uncharacterized protein</fullName>
    </submittedName>
</protein>
<dbReference type="InterPro" id="IPR011010">
    <property type="entry name" value="DNA_brk_join_enz"/>
</dbReference>
<dbReference type="GO" id="GO:0003677">
    <property type="term" value="F:DNA binding"/>
    <property type="evidence" value="ECO:0007669"/>
    <property type="project" value="InterPro"/>
</dbReference>
<dbReference type="eggNOG" id="ENOG502RG84">
    <property type="taxonomic scope" value="Eukaryota"/>
</dbReference>
<sequence>MCRKNEVLSLRWKNLPQSLTRPRTADPSVSYGVHKLEGRKTDWNGNDYIFPALSKILKSMSGQAFITLLNSAVRDLNRNGVSTRGYIRQQWRDICFTFHTIRRAGVQYKFMFAPPEGLWSLRMVKWWAGWTQNESAETLVRYLLDQAATDEDTQLADCVAPDRDAHVGYWKDMYKMYSNADAARHLFKPVSTWTTVERKKSGALPSRLSAGSIVNVLTIDTLARCIRLDKKKRVVKSKDAYL</sequence>
<reference evidence="2" key="1">
    <citation type="journal article" date="2009" name="Nature">
        <title>Genome sequence and analysis of the Irish potato famine pathogen Phytophthora infestans.</title>
        <authorList>
            <consortium name="The Broad Institute Genome Sequencing Platform"/>
            <person name="Haas B.J."/>
            <person name="Kamoun S."/>
            <person name="Zody M.C."/>
            <person name="Jiang R.H."/>
            <person name="Handsaker R.E."/>
            <person name="Cano L.M."/>
            <person name="Grabherr M."/>
            <person name="Kodira C.D."/>
            <person name="Raffaele S."/>
            <person name="Torto-Alalibo T."/>
            <person name="Bozkurt T.O."/>
            <person name="Ah-Fong A.M."/>
            <person name="Alvarado L."/>
            <person name="Anderson V.L."/>
            <person name="Armstrong M.R."/>
            <person name="Avrova A."/>
            <person name="Baxter L."/>
            <person name="Beynon J."/>
            <person name="Boevink P.C."/>
            <person name="Bollmann S.R."/>
            <person name="Bos J.I."/>
            <person name="Bulone V."/>
            <person name="Cai G."/>
            <person name="Cakir C."/>
            <person name="Carrington J.C."/>
            <person name="Chawner M."/>
            <person name="Conti L."/>
            <person name="Costanzo S."/>
            <person name="Ewan R."/>
            <person name="Fahlgren N."/>
            <person name="Fischbach M.A."/>
            <person name="Fugelstad J."/>
            <person name="Gilroy E.M."/>
            <person name="Gnerre S."/>
            <person name="Green P.J."/>
            <person name="Grenville-Briggs L.J."/>
            <person name="Griffith J."/>
            <person name="Grunwald N.J."/>
            <person name="Horn K."/>
            <person name="Horner N.R."/>
            <person name="Hu C.H."/>
            <person name="Huitema E."/>
            <person name="Jeong D.H."/>
            <person name="Jones A.M."/>
            <person name="Jones J.D."/>
            <person name="Jones R.W."/>
            <person name="Karlsson E.K."/>
            <person name="Kunjeti S.G."/>
            <person name="Lamour K."/>
            <person name="Liu Z."/>
            <person name="Ma L."/>
            <person name="Maclean D."/>
            <person name="Chibucos M.C."/>
            <person name="McDonald H."/>
            <person name="McWalters J."/>
            <person name="Meijer H.J."/>
            <person name="Morgan W."/>
            <person name="Morris P.F."/>
            <person name="Munro C.A."/>
            <person name="O'Neill K."/>
            <person name="Ospina-Giraldo M."/>
            <person name="Pinzon A."/>
            <person name="Pritchard L."/>
            <person name="Ramsahoye B."/>
            <person name="Ren Q."/>
            <person name="Restrepo S."/>
            <person name="Roy S."/>
            <person name="Sadanandom A."/>
            <person name="Savidor A."/>
            <person name="Schornack S."/>
            <person name="Schwartz D.C."/>
            <person name="Schumann U.D."/>
            <person name="Schwessinger B."/>
            <person name="Seyer L."/>
            <person name="Sharpe T."/>
            <person name="Silvar C."/>
            <person name="Song J."/>
            <person name="Studholme D.J."/>
            <person name="Sykes S."/>
            <person name="Thines M."/>
            <person name="van de Vondervoort P.J."/>
            <person name="Phuntumart V."/>
            <person name="Wawra S."/>
            <person name="Weide R."/>
            <person name="Win J."/>
            <person name="Young C."/>
            <person name="Zhou S."/>
            <person name="Fry W."/>
            <person name="Meyers B.C."/>
            <person name="van West P."/>
            <person name="Ristaino J."/>
            <person name="Govers F."/>
            <person name="Birch P.R."/>
            <person name="Whisson S.C."/>
            <person name="Judelson H.S."/>
            <person name="Nusbaum C."/>
        </authorList>
    </citation>
    <scope>NUCLEOTIDE SEQUENCE [LARGE SCALE GENOMIC DNA]</scope>
    <source>
        <strain evidence="2">T30-4</strain>
    </source>
</reference>
<dbReference type="EMBL" id="DS028352">
    <property type="protein sequence ID" value="EEY59301.1"/>
    <property type="molecule type" value="Genomic_DNA"/>
</dbReference>
<dbReference type="OMA" id="HTGCENV"/>